<comment type="caution">
    <text evidence="1">The sequence shown here is derived from an EMBL/GenBank/DDBJ whole genome shotgun (WGS) entry which is preliminary data.</text>
</comment>
<organism evidence="1 2">
    <name type="scientific">Rhizobium ruizarguesonis</name>
    <dbReference type="NCBI Taxonomy" id="2081791"/>
    <lineage>
        <taxon>Bacteria</taxon>
        <taxon>Pseudomonadati</taxon>
        <taxon>Pseudomonadota</taxon>
        <taxon>Alphaproteobacteria</taxon>
        <taxon>Hyphomicrobiales</taxon>
        <taxon>Rhizobiaceae</taxon>
        <taxon>Rhizobium/Agrobacterium group</taxon>
        <taxon>Rhizobium</taxon>
    </lineage>
</organism>
<reference evidence="1 2" key="1">
    <citation type="submission" date="2019-02" db="EMBL/GenBank/DDBJ databases">
        <title>The genomic architecture of introgression among sibling species of bacteria.</title>
        <authorList>
            <person name="Cavassim M.I.A."/>
            <person name="Moeskjaer S."/>
            <person name="Moslemi C."/>
            <person name="Fields B."/>
            <person name="Bachmann A."/>
            <person name="Vilhjalmsson B."/>
            <person name="Schierup M.H."/>
            <person name="Young J.P.W."/>
            <person name="Andersen S.U."/>
        </authorList>
    </citation>
    <scope>NUCLEOTIDE SEQUENCE [LARGE SCALE GENOMIC DNA]</scope>
    <source>
        <strain evidence="1 2">SM42</strain>
    </source>
</reference>
<evidence type="ECO:0000313" key="2">
    <source>
        <dbReference type="Proteomes" id="UP000291892"/>
    </source>
</evidence>
<dbReference type="AlphaFoldDB" id="A0AAE8QBZ7"/>
<proteinExistence type="predicted"/>
<gene>
    <name evidence="1" type="ORF">ELG94_08850</name>
</gene>
<accession>A0AAE8QBZ7</accession>
<dbReference type="EMBL" id="SIKX01000001">
    <property type="protein sequence ID" value="TBF18461.1"/>
    <property type="molecule type" value="Genomic_DNA"/>
</dbReference>
<evidence type="ECO:0000313" key="1">
    <source>
        <dbReference type="EMBL" id="TBF18461.1"/>
    </source>
</evidence>
<dbReference type="Proteomes" id="UP000291892">
    <property type="component" value="Unassembled WGS sequence"/>
</dbReference>
<name>A0AAE8QBZ7_9HYPH</name>
<dbReference type="RefSeq" id="WP_130822558.1">
    <property type="nucleotide sequence ID" value="NZ_SIKX01000001.1"/>
</dbReference>
<protein>
    <submittedName>
        <fullName evidence="1">Uncharacterized protein</fullName>
    </submittedName>
</protein>
<sequence length="191" mass="21659">MMTNDPNSEQRSKLADIMAKATDDGVPYCGDLELIKRFRVACPELSPEVADNMVRGMIRAGRMMGHIPVSAEPELPPDYSKLPPEMALHRRMVDIFVNNKDVEEMRRQLISECGHATNEQFRKAGEEGLHVLKERMEERKRRMETHARFAPLFDDIGDLEAGVIEHAERKAELGDPLAIEFLRYVAANLSA</sequence>